<accession>A0A8C6GST2</accession>
<dbReference type="GeneTree" id="ENSGT00910000148083"/>
<reference evidence="2" key="1">
    <citation type="submission" date="2025-08" db="UniProtKB">
        <authorList>
            <consortium name="Ensembl"/>
        </authorList>
    </citation>
    <scope>IDENTIFICATION</scope>
</reference>
<proteinExistence type="predicted"/>
<dbReference type="AlphaFoldDB" id="A0A8C6GST2"/>
<keyword evidence="3" id="KW-1185">Reference proteome</keyword>
<protein>
    <submittedName>
        <fullName evidence="2">Uncharacterized protein</fullName>
    </submittedName>
</protein>
<feature type="region of interest" description="Disordered" evidence="1">
    <location>
        <begin position="1"/>
        <end position="42"/>
    </location>
</feature>
<feature type="compositionally biased region" description="Low complexity" evidence="1">
    <location>
        <begin position="32"/>
        <end position="42"/>
    </location>
</feature>
<name>A0A8C6GST2_MUSSI</name>
<reference evidence="2" key="2">
    <citation type="submission" date="2025-09" db="UniProtKB">
        <authorList>
            <consortium name="Ensembl"/>
        </authorList>
    </citation>
    <scope>IDENTIFICATION</scope>
</reference>
<dbReference type="Proteomes" id="UP000694415">
    <property type="component" value="Unplaced"/>
</dbReference>
<dbReference type="Ensembl" id="ENSMSIT00000013739.1">
    <property type="protein sequence ID" value="ENSMSIP00000010833.1"/>
    <property type="gene ID" value="ENSMSIG00000009495.1"/>
</dbReference>
<sequence length="108" mass="11226">LGGLAPSHLPDLLPPPIRRTGGRPQSGSLRRGGSSVWGSSLPWGGSGGGVLPPSLPSSSDCPPVFRVGVLVTANMCMGLAGGWGSSSFSRAVEPRERECERERKLFPC</sequence>
<evidence type="ECO:0000313" key="2">
    <source>
        <dbReference type="Ensembl" id="ENSMSIP00000010833.1"/>
    </source>
</evidence>
<evidence type="ECO:0000256" key="1">
    <source>
        <dbReference type="SAM" id="MobiDB-lite"/>
    </source>
</evidence>
<evidence type="ECO:0000313" key="3">
    <source>
        <dbReference type="Proteomes" id="UP000694415"/>
    </source>
</evidence>
<organism evidence="2 3">
    <name type="scientific">Mus spicilegus</name>
    <name type="common">Mound-building mouse</name>
    <dbReference type="NCBI Taxonomy" id="10103"/>
    <lineage>
        <taxon>Eukaryota</taxon>
        <taxon>Metazoa</taxon>
        <taxon>Chordata</taxon>
        <taxon>Craniata</taxon>
        <taxon>Vertebrata</taxon>
        <taxon>Euteleostomi</taxon>
        <taxon>Mammalia</taxon>
        <taxon>Eutheria</taxon>
        <taxon>Euarchontoglires</taxon>
        <taxon>Glires</taxon>
        <taxon>Rodentia</taxon>
        <taxon>Myomorpha</taxon>
        <taxon>Muroidea</taxon>
        <taxon>Muridae</taxon>
        <taxon>Murinae</taxon>
        <taxon>Mus</taxon>
        <taxon>Mus</taxon>
    </lineage>
</organism>